<feature type="transmembrane region" description="Helical" evidence="5">
    <location>
        <begin position="87"/>
        <end position="105"/>
    </location>
</feature>
<dbReference type="PANTHER" id="PTHR23514">
    <property type="entry name" value="BYPASS OF STOP CODON PROTEIN 6"/>
    <property type="match status" value="1"/>
</dbReference>
<keyword evidence="2 5" id="KW-0812">Transmembrane</keyword>
<evidence type="ECO:0000256" key="1">
    <source>
        <dbReference type="ARBA" id="ARBA00004141"/>
    </source>
</evidence>
<feature type="transmembrane region" description="Helical" evidence="5">
    <location>
        <begin position="367"/>
        <end position="385"/>
    </location>
</feature>
<evidence type="ECO:0000256" key="4">
    <source>
        <dbReference type="ARBA" id="ARBA00023136"/>
    </source>
</evidence>
<feature type="transmembrane region" description="Helical" evidence="5">
    <location>
        <begin position="20"/>
        <end position="40"/>
    </location>
</feature>
<evidence type="ECO:0000313" key="8">
    <source>
        <dbReference type="Proteomes" id="UP000231901"/>
    </source>
</evidence>
<dbReference type="GeneID" id="66563948"/>
<dbReference type="PROSITE" id="PS50850">
    <property type="entry name" value="MFS"/>
    <property type="match status" value="1"/>
</dbReference>
<dbReference type="GO" id="GO:0016020">
    <property type="term" value="C:membrane"/>
    <property type="evidence" value="ECO:0007669"/>
    <property type="project" value="UniProtKB-SubCell"/>
</dbReference>
<evidence type="ECO:0000256" key="2">
    <source>
        <dbReference type="ARBA" id="ARBA00022692"/>
    </source>
</evidence>
<dbReference type="SUPFAM" id="SSF103473">
    <property type="entry name" value="MFS general substrate transporter"/>
    <property type="match status" value="1"/>
</dbReference>
<feature type="transmembrane region" description="Helical" evidence="5">
    <location>
        <begin position="306"/>
        <end position="325"/>
    </location>
</feature>
<dbReference type="InterPro" id="IPR036259">
    <property type="entry name" value="MFS_trans_sf"/>
</dbReference>
<feature type="transmembrane region" description="Helical" evidence="5">
    <location>
        <begin position="60"/>
        <end position="80"/>
    </location>
</feature>
<reference evidence="8" key="1">
    <citation type="journal article" date="2018" name="Genome Announc.">
        <title>Complete genome sequence of a Dickeya fangzhongdai type strain causing bleeding canker of pear tree trunks.</title>
        <authorList>
            <person name="Zhao Y."/>
            <person name="Tian Y."/>
            <person name="Li X."/>
            <person name="Hu B."/>
        </authorList>
    </citation>
    <scope>NUCLEOTIDE SEQUENCE [LARGE SCALE GENOMIC DNA]</scope>
    <source>
        <strain evidence="8">DSM 101947</strain>
    </source>
</reference>
<dbReference type="EMBL" id="CP025003">
    <property type="protein sequence ID" value="ATZ93623.1"/>
    <property type="molecule type" value="Genomic_DNA"/>
</dbReference>
<dbReference type="InterPro" id="IPR020846">
    <property type="entry name" value="MFS_dom"/>
</dbReference>
<gene>
    <name evidence="7" type="ORF">CVE23_06285</name>
</gene>
<sequence length="394" mass="40749">MSSTLSSSTLDQSQRLDDKAVQFATRAVFFITGAAMSAWAPLVPYAKSRLNINDASLGMLLLMIAIGSLTAMPLAGVLSARLGCRRVMLSAAAPLFVVLPALTQVSTLPAMAVLLFLFGAAIGLLDVTMNIQAVVVEQASKRAMLSGFHGFYSVGGIAGAGGVSGLLWLGCSPLWAIIIMVLLLLLLLLCGTHRHLLHGSGHAERSPLFVRPRGVVMTIGALCFIMFLAEGAILDWSALFLSGERGLDSRLAGVGYAAFSIAMTLGRLNGDRLTQKLGRYVMAAGGSLCAALGLLLAIAVDNPVSAITGFILVGLGASNVVPILFSAAGRQRIMPAGLAVASVSTLGYTGILTGPALLGFIAQWSSLSLALGLVAMLLLVVSLSIRPLTRSSGA</sequence>
<dbReference type="Gene3D" id="1.20.1250.20">
    <property type="entry name" value="MFS general substrate transporter like domains"/>
    <property type="match status" value="2"/>
</dbReference>
<feature type="transmembrane region" description="Helical" evidence="5">
    <location>
        <begin position="337"/>
        <end position="361"/>
    </location>
</feature>
<evidence type="ECO:0000256" key="5">
    <source>
        <dbReference type="SAM" id="Phobius"/>
    </source>
</evidence>
<organism evidence="7 8">
    <name type="scientific">Dickeya fangzhongdai</name>
    <dbReference type="NCBI Taxonomy" id="1778540"/>
    <lineage>
        <taxon>Bacteria</taxon>
        <taxon>Pseudomonadati</taxon>
        <taxon>Pseudomonadota</taxon>
        <taxon>Gammaproteobacteria</taxon>
        <taxon>Enterobacterales</taxon>
        <taxon>Pectobacteriaceae</taxon>
        <taxon>Dickeya</taxon>
    </lineage>
</organism>
<dbReference type="FunFam" id="1.20.1250.20:FF:000438">
    <property type="entry name" value="Major facilitator transporter"/>
    <property type="match status" value="1"/>
</dbReference>
<feature type="transmembrane region" description="Helical" evidence="5">
    <location>
        <begin position="111"/>
        <end position="136"/>
    </location>
</feature>
<feature type="transmembrane region" description="Helical" evidence="5">
    <location>
        <begin position="251"/>
        <end position="268"/>
    </location>
</feature>
<feature type="transmembrane region" description="Helical" evidence="5">
    <location>
        <begin position="214"/>
        <end position="239"/>
    </location>
</feature>
<dbReference type="Pfam" id="PF07690">
    <property type="entry name" value="MFS_1"/>
    <property type="match status" value="1"/>
</dbReference>
<accession>A0A2K8QJD5</accession>
<dbReference type="InterPro" id="IPR051788">
    <property type="entry name" value="MFS_Transporter"/>
</dbReference>
<evidence type="ECO:0000313" key="7">
    <source>
        <dbReference type="EMBL" id="ATZ93623.1"/>
    </source>
</evidence>
<dbReference type="AlphaFoldDB" id="A0A2K8QJD5"/>
<keyword evidence="4 5" id="KW-0472">Membrane</keyword>
<keyword evidence="8" id="KW-1185">Reference proteome</keyword>
<dbReference type="PANTHER" id="PTHR23514:SF13">
    <property type="entry name" value="INNER MEMBRANE PROTEIN YBJJ"/>
    <property type="match status" value="1"/>
</dbReference>
<dbReference type="InterPro" id="IPR011701">
    <property type="entry name" value="MFS"/>
</dbReference>
<dbReference type="Proteomes" id="UP000231901">
    <property type="component" value="Chromosome"/>
</dbReference>
<dbReference type="GO" id="GO:0022857">
    <property type="term" value="F:transmembrane transporter activity"/>
    <property type="evidence" value="ECO:0007669"/>
    <property type="project" value="InterPro"/>
</dbReference>
<feature type="transmembrane region" description="Helical" evidence="5">
    <location>
        <begin position="148"/>
        <end position="168"/>
    </location>
</feature>
<proteinExistence type="predicted"/>
<comment type="subcellular location">
    <subcellularLocation>
        <location evidence="1">Membrane</location>
        <topology evidence="1">Multi-pass membrane protein</topology>
    </subcellularLocation>
</comment>
<keyword evidence="3 5" id="KW-1133">Transmembrane helix</keyword>
<dbReference type="KEGG" id="dfn:CVE23_06285"/>
<name>A0A2K8QJD5_9GAMM</name>
<protein>
    <submittedName>
        <fullName evidence="7">MFS transporter</fullName>
    </submittedName>
</protein>
<evidence type="ECO:0000259" key="6">
    <source>
        <dbReference type="PROSITE" id="PS50850"/>
    </source>
</evidence>
<feature type="domain" description="Major facilitator superfamily (MFS) profile" evidence="6">
    <location>
        <begin position="21"/>
        <end position="390"/>
    </location>
</feature>
<feature type="transmembrane region" description="Helical" evidence="5">
    <location>
        <begin position="280"/>
        <end position="300"/>
    </location>
</feature>
<dbReference type="RefSeq" id="WP_100849128.1">
    <property type="nucleotide sequence ID" value="NZ_BMJF01000009.1"/>
</dbReference>
<dbReference type="CDD" id="cd17393">
    <property type="entry name" value="MFS_MosC_like"/>
    <property type="match status" value="1"/>
</dbReference>
<feature type="transmembrane region" description="Helical" evidence="5">
    <location>
        <begin position="174"/>
        <end position="193"/>
    </location>
</feature>
<evidence type="ECO:0000256" key="3">
    <source>
        <dbReference type="ARBA" id="ARBA00022989"/>
    </source>
</evidence>